<evidence type="ECO:0000256" key="5">
    <source>
        <dbReference type="ARBA" id="ARBA00023006"/>
    </source>
</evidence>
<comment type="function">
    <text evidence="6">Involved in cytoplasm to vacuole transport (Cvt) and autophagic vesicle formation.</text>
</comment>
<feature type="domain" description="Autophagy protein ATG5 UblA" evidence="10">
    <location>
        <begin position="37"/>
        <end position="150"/>
    </location>
</feature>
<dbReference type="Pfam" id="PF04106">
    <property type="entry name" value="ATG5_UblB"/>
    <property type="match status" value="1"/>
</dbReference>
<evidence type="ECO:0000313" key="12">
    <source>
        <dbReference type="Proteomes" id="UP000807469"/>
    </source>
</evidence>
<dbReference type="Gene3D" id="3.10.20.620">
    <property type="match status" value="1"/>
</dbReference>
<dbReference type="GO" id="GO:0044233">
    <property type="term" value="C:mitochondria-associated endoplasmic reticulum membrane contact site"/>
    <property type="evidence" value="ECO:0007669"/>
    <property type="project" value="TreeGrafter"/>
</dbReference>
<comment type="subcellular location">
    <subcellularLocation>
        <location evidence="1 6">Preautophagosomal structure membrane</location>
        <topology evidence="1 6">Peripheral membrane protein</topology>
    </subcellularLocation>
</comment>
<dbReference type="Gene3D" id="3.10.20.90">
    <property type="entry name" value="Phosphatidylinositol 3-kinase Catalytic Subunit, Chain A, domain 1"/>
    <property type="match status" value="1"/>
</dbReference>
<proteinExistence type="inferred from homology"/>
<comment type="caution">
    <text evidence="11">The sequence shown here is derived from an EMBL/GenBank/DDBJ whole genome shotgun (WGS) entry which is preliminary data.</text>
</comment>
<sequence length="361" mass="40326">MSTYATTRRHPSPPPNSRVEKDRTTDYNTTLFRRLTWEGTVPLEIRVDPKELPANSDRGLECYYIQAPRVSYLPLIVPEVKRFLMDVVFDEVAAKGLRDEEWWFESEEGTLLKWHWPIGLIYDNHTISASARSPSLPSTSMATPMRLILHLAAPPNDKLFLSPTLDACKQAFMNQLKEADFIRWGNTRRMTGLRKIDQDGLWEGIREHSFDDFWRVASKLTPTAGPATRPSSPPAGSRPLSTDHSNGSDRDGAYNMRNVPIRLYLPDGPILQELAPPTLEDGTPNTLYNFLSTNLSLLFPRRPPPPPPSRLNPNPQAPAVPALAYALIQGVVSPPEAELAWLGACLAGADGWLNICIGIAR</sequence>
<evidence type="ECO:0000259" key="9">
    <source>
        <dbReference type="Pfam" id="PF20637"/>
    </source>
</evidence>
<dbReference type="Gene3D" id="1.10.246.190">
    <property type="entry name" value="Autophagy protein Apg5, helix rich domain"/>
    <property type="match status" value="1"/>
</dbReference>
<dbReference type="GO" id="GO:0034727">
    <property type="term" value="P:piecemeal microautophagy of the nucleus"/>
    <property type="evidence" value="ECO:0007669"/>
    <property type="project" value="TreeGrafter"/>
</dbReference>
<dbReference type="Proteomes" id="UP000807469">
    <property type="component" value="Unassembled WGS sequence"/>
</dbReference>
<dbReference type="InterPro" id="IPR007239">
    <property type="entry name" value="Atg5"/>
</dbReference>
<evidence type="ECO:0000256" key="7">
    <source>
        <dbReference type="SAM" id="MobiDB-lite"/>
    </source>
</evidence>
<evidence type="ECO:0000256" key="6">
    <source>
        <dbReference type="RuleBase" id="RU361202"/>
    </source>
</evidence>
<dbReference type="GO" id="GO:0034274">
    <property type="term" value="C:Atg12-Atg5-Atg16 complex"/>
    <property type="evidence" value="ECO:0007669"/>
    <property type="project" value="TreeGrafter"/>
</dbReference>
<dbReference type="EMBL" id="MU155143">
    <property type="protein sequence ID" value="KAF9484459.1"/>
    <property type="molecule type" value="Genomic_DNA"/>
</dbReference>
<evidence type="ECO:0000256" key="1">
    <source>
        <dbReference type="ARBA" id="ARBA00004623"/>
    </source>
</evidence>
<dbReference type="OrthoDB" id="272162at2759"/>
<feature type="region of interest" description="Disordered" evidence="7">
    <location>
        <begin position="221"/>
        <end position="253"/>
    </location>
</feature>
<organism evidence="11 12">
    <name type="scientific">Pholiota conissans</name>
    <dbReference type="NCBI Taxonomy" id="109636"/>
    <lineage>
        <taxon>Eukaryota</taxon>
        <taxon>Fungi</taxon>
        <taxon>Dikarya</taxon>
        <taxon>Basidiomycota</taxon>
        <taxon>Agaricomycotina</taxon>
        <taxon>Agaricomycetes</taxon>
        <taxon>Agaricomycetidae</taxon>
        <taxon>Agaricales</taxon>
        <taxon>Agaricineae</taxon>
        <taxon>Strophariaceae</taxon>
        <taxon>Pholiota</taxon>
    </lineage>
</organism>
<dbReference type="GO" id="GO:0019776">
    <property type="term" value="F:Atg8-family ligase activity"/>
    <property type="evidence" value="ECO:0007669"/>
    <property type="project" value="TreeGrafter"/>
</dbReference>
<comment type="similarity">
    <text evidence="2 6">Belongs to the ATG5 family.</text>
</comment>
<dbReference type="GO" id="GO:0000422">
    <property type="term" value="P:autophagy of mitochondrion"/>
    <property type="evidence" value="ECO:0007669"/>
    <property type="project" value="TreeGrafter"/>
</dbReference>
<evidence type="ECO:0000256" key="3">
    <source>
        <dbReference type="ARBA" id="ARBA00022499"/>
    </source>
</evidence>
<evidence type="ECO:0000256" key="2">
    <source>
        <dbReference type="ARBA" id="ARBA00006910"/>
    </source>
</evidence>
<evidence type="ECO:0000259" key="10">
    <source>
        <dbReference type="Pfam" id="PF20638"/>
    </source>
</evidence>
<dbReference type="InterPro" id="IPR042526">
    <property type="entry name" value="Atg5_HR"/>
</dbReference>
<dbReference type="InterPro" id="IPR048318">
    <property type="entry name" value="ATG5_UblB"/>
</dbReference>
<dbReference type="Pfam" id="PF20637">
    <property type="entry name" value="ATG5_HBR"/>
    <property type="match status" value="1"/>
</dbReference>
<gene>
    <name evidence="11" type="ORF">BDN70DRAFT_825530</name>
</gene>
<reference evidence="11" key="1">
    <citation type="submission" date="2020-11" db="EMBL/GenBank/DDBJ databases">
        <authorList>
            <consortium name="DOE Joint Genome Institute"/>
            <person name="Ahrendt S."/>
            <person name="Riley R."/>
            <person name="Andreopoulos W."/>
            <person name="Labutti K."/>
            <person name="Pangilinan J."/>
            <person name="Ruiz-Duenas F.J."/>
            <person name="Barrasa J.M."/>
            <person name="Sanchez-Garcia M."/>
            <person name="Camarero S."/>
            <person name="Miyauchi S."/>
            <person name="Serrano A."/>
            <person name="Linde D."/>
            <person name="Babiker R."/>
            <person name="Drula E."/>
            <person name="Ayuso-Fernandez I."/>
            <person name="Pacheco R."/>
            <person name="Padilla G."/>
            <person name="Ferreira P."/>
            <person name="Barriuso J."/>
            <person name="Kellner H."/>
            <person name="Castanera R."/>
            <person name="Alfaro M."/>
            <person name="Ramirez L."/>
            <person name="Pisabarro A.G."/>
            <person name="Kuo A."/>
            <person name="Tritt A."/>
            <person name="Lipzen A."/>
            <person name="He G."/>
            <person name="Yan M."/>
            <person name="Ng V."/>
            <person name="Cullen D."/>
            <person name="Martin F."/>
            <person name="Rosso M.-N."/>
            <person name="Henrissat B."/>
            <person name="Hibbett D."/>
            <person name="Martinez A.T."/>
            <person name="Grigoriev I.V."/>
        </authorList>
    </citation>
    <scope>NUCLEOTIDE SEQUENCE</scope>
    <source>
        <strain evidence="11">CIRM-BRFM 674</strain>
    </source>
</reference>
<comment type="subunit">
    <text evidence="6">Conjugated with ATG12.</text>
</comment>
<dbReference type="GO" id="GO:0034045">
    <property type="term" value="C:phagophore assembly site membrane"/>
    <property type="evidence" value="ECO:0007669"/>
    <property type="project" value="UniProtKB-SubCell"/>
</dbReference>
<dbReference type="Pfam" id="PF20638">
    <property type="entry name" value="ATG5_UblA"/>
    <property type="match status" value="1"/>
</dbReference>
<dbReference type="AlphaFoldDB" id="A0A9P5ZB70"/>
<keyword evidence="6" id="KW-0813">Transport</keyword>
<feature type="domain" description="Autophagy protein ATG5 alpha-helical bundle region" evidence="9">
    <location>
        <begin position="166"/>
        <end position="223"/>
    </location>
</feature>
<keyword evidence="5 6" id="KW-0072">Autophagy</keyword>
<dbReference type="InterPro" id="IPR042527">
    <property type="entry name" value="Atg5_UblA_dom_sf"/>
</dbReference>
<evidence type="ECO:0000256" key="4">
    <source>
        <dbReference type="ARBA" id="ARBA00022843"/>
    </source>
</evidence>
<accession>A0A9P5ZB70</accession>
<keyword evidence="6" id="KW-0472">Membrane</keyword>
<evidence type="ECO:0000313" key="11">
    <source>
        <dbReference type="EMBL" id="KAF9484459.1"/>
    </source>
</evidence>
<dbReference type="GO" id="GO:0061908">
    <property type="term" value="C:phagophore"/>
    <property type="evidence" value="ECO:0007669"/>
    <property type="project" value="TreeGrafter"/>
</dbReference>
<keyword evidence="12" id="KW-1185">Reference proteome</keyword>
<dbReference type="PANTHER" id="PTHR13040:SF2">
    <property type="entry name" value="AUTOPHAGY PROTEIN 5"/>
    <property type="match status" value="1"/>
</dbReference>
<name>A0A9P5ZB70_9AGAR</name>
<protein>
    <recommendedName>
        <fullName evidence="6">Autophagy protein 5</fullName>
    </recommendedName>
</protein>
<keyword evidence="4 6" id="KW-0832">Ubl conjugation</keyword>
<dbReference type="GO" id="GO:0005776">
    <property type="term" value="C:autophagosome"/>
    <property type="evidence" value="ECO:0007669"/>
    <property type="project" value="TreeGrafter"/>
</dbReference>
<feature type="domain" description="Autophagy protein ATG5 UblB" evidence="8">
    <location>
        <begin position="258"/>
        <end position="357"/>
    </location>
</feature>
<dbReference type="PANTHER" id="PTHR13040">
    <property type="entry name" value="AUTOPHAGY PROTEIN 5"/>
    <property type="match status" value="1"/>
</dbReference>
<keyword evidence="3 6" id="KW-1017">Isopeptide bond</keyword>
<feature type="region of interest" description="Disordered" evidence="7">
    <location>
        <begin position="1"/>
        <end position="23"/>
    </location>
</feature>
<dbReference type="InterPro" id="IPR048940">
    <property type="entry name" value="ATG5_HBR"/>
</dbReference>
<dbReference type="GO" id="GO:0006995">
    <property type="term" value="P:cellular response to nitrogen starvation"/>
    <property type="evidence" value="ECO:0007669"/>
    <property type="project" value="TreeGrafter"/>
</dbReference>
<evidence type="ECO:0000259" key="8">
    <source>
        <dbReference type="Pfam" id="PF04106"/>
    </source>
</evidence>
<dbReference type="InterPro" id="IPR048939">
    <property type="entry name" value="ATG5_UblA"/>
</dbReference>